<organism evidence="3 4">
    <name type="scientific">Mycolicibacterium confluentis</name>
    <dbReference type="NCBI Taxonomy" id="28047"/>
    <lineage>
        <taxon>Bacteria</taxon>
        <taxon>Bacillati</taxon>
        <taxon>Actinomycetota</taxon>
        <taxon>Actinomycetes</taxon>
        <taxon>Mycobacteriales</taxon>
        <taxon>Mycobacteriaceae</taxon>
        <taxon>Mycolicibacterium</taxon>
    </lineage>
</organism>
<proteinExistence type="predicted"/>
<dbReference type="Pfam" id="PF23710">
    <property type="entry name" value="DUF7155"/>
    <property type="match status" value="1"/>
</dbReference>
<evidence type="ECO:0000313" key="3">
    <source>
        <dbReference type="EMBL" id="BBZ32904.1"/>
    </source>
</evidence>
<dbReference type="EMBL" id="AP022612">
    <property type="protein sequence ID" value="BBZ32904.1"/>
    <property type="molecule type" value="Genomic_DNA"/>
</dbReference>
<keyword evidence="4" id="KW-1185">Reference proteome</keyword>
<sequence>MARKRQLIVGFAVAAAAVGAPIGIAFSTPEASVTHAQPGCTAWFGSKADGKCIAWSMGSGRDTSLNGIPVTINGPTGDPGQSNSSVIMGGRGSGLN</sequence>
<protein>
    <submittedName>
        <fullName evidence="3">Uncharacterized protein</fullName>
    </submittedName>
</protein>
<evidence type="ECO:0000313" key="4">
    <source>
        <dbReference type="Proteomes" id="UP000466931"/>
    </source>
</evidence>
<dbReference type="Proteomes" id="UP000466931">
    <property type="component" value="Chromosome"/>
</dbReference>
<reference evidence="3" key="2">
    <citation type="submission" date="2020-02" db="EMBL/GenBank/DDBJ databases">
        <authorList>
            <person name="Matsumoto Y."/>
            <person name="Motooka D."/>
            <person name="Nakamura S."/>
        </authorList>
    </citation>
    <scope>NUCLEOTIDE SEQUENCE</scope>
    <source>
        <strain evidence="3">JCM 13671</strain>
    </source>
</reference>
<feature type="signal peptide" evidence="2">
    <location>
        <begin position="1"/>
        <end position="27"/>
    </location>
</feature>
<name>A0A7I7XUU6_9MYCO</name>
<dbReference type="OrthoDB" id="4736496at2"/>
<dbReference type="InterPro" id="IPR055579">
    <property type="entry name" value="DUF7155"/>
</dbReference>
<keyword evidence="2" id="KW-0732">Signal</keyword>
<accession>A0A7I7XUU6</accession>
<evidence type="ECO:0000256" key="2">
    <source>
        <dbReference type="SAM" id="SignalP"/>
    </source>
</evidence>
<evidence type="ECO:0000256" key="1">
    <source>
        <dbReference type="SAM" id="MobiDB-lite"/>
    </source>
</evidence>
<feature type="region of interest" description="Disordered" evidence="1">
    <location>
        <begin position="66"/>
        <end position="96"/>
    </location>
</feature>
<gene>
    <name evidence="3" type="ORF">MCNF_15090</name>
</gene>
<reference evidence="3" key="1">
    <citation type="journal article" date="2019" name="Emerg. Microbes Infect.">
        <title>Comprehensive subspecies identification of 175 nontuberculous mycobacteria species based on 7547 genomic profiles.</title>
        <authorList>
            <person name="Matsumoto Y."/>
            <person name="Kinjo T."/>
            <person name="Motooka D."/>
            <person name="Nabeya D."/>
            <person name="Jung N."/>
            <person name="Uechi K."/>
            <person name="Horii T."/>
            <person name="Iida T."/>
            <person name="Fujita J."/>
            <person name="Nakamura S."/>
        </authorList>
    </citation>
    <scope>NUCLEOTIDE SEQUENCE [LARGE SCALE GENOMIC DNA]</scope>
    <source>
        <strain evidence="3">JCM 13671</strain>
    </source>
</reference>
<dbReference type="RefSeq" id="WP_085151284.1">
    <property type="nucleotide sequence ID" value="NZ_AP022612.1"/>
</dbReference>
<dbReference type="AlphaFoldDB" id="A0A7I7XUU6"/>
<feature type="chain" id="PRO_5043882209" evidence="2">
    <location>
        <begin position="28"/>
        <end position="96"/>
    </location>
</feature>